<sequence length="304" mass="32473">MDLTDLSLFLAVAEAGSITRGAKRAHLSLAAASERIHGLEEEWGVLLLERRGRGVRLTPAGDSLVQHARAVLLQVEHLRGAIGLHAQGLQGRVRLLCNTAALSGGLPEALGAFLARHPHVDVDLEERTSQDIVQAVAGGRAEVGLVADTVELGALETFSFQVDRLVGITAPGHRLATRRAVSFAEVLDEPFVGLSEGSALQEHLESQAARLGRPLRYRVRLRGVEEICRVVALGGGVGVVPRTAASRWRRSLSLRVVALEDAWAQRQLTLCVRRYAGLSPFARLLVDGLQAAAPSAPPRSPLAG</sequence>
<dbReference type="Gene3D" id="3.40.190.290">
    <property type="match status" value="1"/>
</dbReference>
<keyword evidence="7" id="KW-1185">Reference proteome</keyword>
<dbReference type="SUPFAM" id="SSF46785">
    <property type="entry name" value="Winged helix' DNA-binding domain"/>
    <property type="match status" value="1"/>
</dbReference>
<dbReference type="EMBL" id="CP022163">
    <property type="protein sequence ID" value="ATB33549.1"/>
    <property type="molecule type" value="Genomic_DNA"/>
</dbReference>
<dbReference type="SUPFAM" id="SSF53850">
    <property type="entry name" value="Periplasmic binding protein-like II"/>
    <property type="match status" value="1"/>
</dbReference>
<organism evidence="6 7">
    <name type="scientific">Melittangium boletus DSM 14713</name>
    <dbReference type="NCBI Taxonomy" id="1294270"/>
    <lineage>
        <taxon>Bacteria</taxon>
        <taxon>Pseudomonadati</taxon>
        <taxon>Myxococcota</taxon>
        <taxon>Myxococcia</taxon>
        <taxon>Myxococcales</taxon>
        <taxon>Cystobacterineae</taxon>
        <taxon>Archangiaceae</taxon>
        <taxon>Melittangium</taxon>
    </lineage>
</organism>
<dbReference type="PANTHER" id="PTHR30419:SF2">
    <property type="entry name" value="LYSR FAMILY TRANSCRIPTIONAL REGULATOR"/>
    <property type="match status" value="1"/>
</dbReference>
<dbReference type="GO" id="GO:0005829">
    <property type="term" value="C:cytosol"/>
    <property type="evidence" value="ECO:0007669"/>
    <property type="project" value="TreeGrafter"/>
</dbReference>
<proteinExistence type="inferred from homology"/>
<dbReference type="Proteomes" id="UP000217289">
    <property type="component" value="Chromosome"/>
</dbReference>
<dbReference type="CDD" id="cd08421">
    <property type="entry name" value="PBP2_LTTR_like_1"/>
    <property type="match status" value="1"/>
</dbReference>
<dbReference type="PANTHER" id="PTHR30419">
    <property type="entry name" value="HTH-TYPE TRANSCRIPTIONAL REGULATOR YBHD"/>
    <property type="match status" value="1"/>
</dbReference>
<dbReference type="FunFam" id="1.10.10.10:FF:000001">
    <property type="entry name" value="LysR family transcriptional regulator"/>
    <property type="match status" value="1"/>
</dbReference>
<keyword evidence="4" id="KW-0804">Transcription</keyword>
<dbReference type="InterPro" id="IPR036388">
    <property type="entry name" value="WH-like_DNA-bd_sf"/>
</dbReference>
<evidence type="ECO:0000256" key="1">
    <source>
        <dbReference type="ARBA" id="ARBA00009437"/>
    </source>
</evidence>
<dbReference type="InterPro" id="IPR036390">
    <property type="entry name" value="WH_DNA-bd_sf"/>
</dbReference>
<dbReference type="GO" id="GO:0003677">
    <property type="term" value="F:DNA binding"/>
    <property type="evidence" value="ECO:0007669"/>
    <property type="project" value="UniProtKB-KW"/>
</dbReference>
<dbReference type="GO" id="GO:0003700">
    <property type="term" value="F:DNA-binding transcription factor activity"/>
    <property type="evidence" value="ECO:0007669"/>
    <property type="project" value="InterPro"/>
</dbReference>
<gene>
    <name evidence="6" type="ORF">MEBOL_007047</name>
</gene>
<dbReference type="InterPro" id="IPR000847">
    <property type="entry name" value="LysR_HTH_N"/>
</dbReference>
<dbReference type="Pfam" id="PF00126">
    <property type="entry name" value="HTH_1"/>
    <property type="match status" value="1"/>
</dbReference>
<evidence type="ECO:0000256" key="4">
    <source>
        <dbReference type="ARBA" id="ARBA00023163"/>
    </source>
</evidence>
<dbReference type="PROSITE" id="PS50931">
    <property type="entry name" value="HTH_LYSR"/>
    <property type="match status" value="1"/>
</dbReference>
<feature type="domain" description="HTH lysR-type" evidence="5">
    <location>
        <begin position="1"/>
        <end position="58"/>
    </location>
</feature>
<evidence type="ECO:0000256" key="3">
    <source>
        <dbReference type="ARBA" id="ARBA00023125"/>
    </source>
</evidence>
<keyword evidence="3" id="KW-0238">DNA-binding</keyword>
<comment type="similarity">
    <text evidence="1">Belongs to the LysR transcriptional regulatory family.</text>
</comment>
<keyword evidence="2" id="KW-0805">Transcription regulation</keyword>
<dbReference type="AlphaFoldDB" id="A0A250IP79"/>
<evidence type="ECO:0000313" key="7">
    <source>
        <dbReference type="Proteomes" id="UP000217289"/>
    </source>
</evidence>
<dbReference type="InterPro" id="IPR005119">
    <property type="entry name" value="LysR_subst-bd"/>
</dbReference>
<evidence type="ECO:0000256" key="2">
    <source>
        <dbReference type="ARBA" id="ARBA00023015"/>
    </source>
</evidence>
<dbReference type="Gene3D" id="1.10.10.10">
    <property type="entry name" value="Winged helix-like DNA-binding domain superfamily/Winged helix DNA-binding domain"/>
    <property type="match status" value="1"/>
</dbReference>
<evidence type="ECO:0000313" key="6">
    <source>
        <dbReference type="EMBL" id="ATB33549.1"/>
    </source>
</evidence>
<reference evidence="6 7" key="1">
    <citation type="submission" date="2017-06" db="EMBL/GenBank/DDBJ databases">
        <authorList>
            <person name="Kim H.J."/>
            <person name="Triplett B.A."/>
        </authorList>
    </citation>
    <scope>NUCLEOTIDE SEQUENCE [LARGE SCALE GENOMIC DNA]</scope>
    <source>
        <strain evidence="6 7">DSM 14713</strain>
    </source>
</reference>
<accession>A0A250IP79</accession>
<dbReference type="OrthoDB" id="5317428at2"/>
<dbReference type="InterPro" id="IPR050950">
    <property type="entry name" value="HTH-type_LysR_regulators"/>
</dbReference>
<dbReference type="KEGG" id="mbd:MEBOL_007047"/>
<evidence type="ECO:0000259" key="5">
    <source>
        <dbReference type="PROSITE" id="PS50931"/>
    </source>
</evidence>
<protein>
    <submittedName>
        <fullName evidence="6">Hydrogen peroxide-inducible protein activator</fullName>
    </submittedName>
</protein>
<name>A0A250IP79_9BACT</name>
<dbReference type="Pfam" id="PF03466">
    <property type="entry name" value="LysR_substrate"/>
    <property type="match status" value="1"/>
</dbReference>